<comment type="caution">
    <text evidence="2">The sequence shown here is derived from an EMBL/GenBank/DDBJ whole genome shotgun (WGS) entry which is preliminary data.</text>
</comment>
<dbReference type="PATRIC" id="fig|662478.6.peg.333"/>
<protein>
    <submittedName>
        <fullName evidence="2">Uncharacterized protein</fullName>
    </submittedName>
</protein>
<evidence type="ECO:0000313" key="2">
    <source>
        <dbReference type="EMBL" id="EMA08508.1"/>
    </source>
</evidence>
<reference evidence="2 3" key="1">
    <citation type="journal article" date="2014" name="PLoS Genet.">
        <title>Phylogenetically driven sequencing of extremely halophilic archaea reveals strategies for static and dynamic osmo-response.</title>
        <authorList>
            <person name="Becker E.A."/>
            <person name="Seitzer P.M."/>
            <person name="Tritt A."/>
            <person name="Larsen D."/>
            <person name="Krusor M."/>
            <person name="Yao A.I."/>
            <person name="Wu D."/>
            <person name="Madern D."/>
            <person name="Eisen J.A."/>
            <person name="Darling A.E."/>
            <person name="Facciotti M.T."/>
        </authorList>
    </citation>
    <scope>NUCLEOTIDE SEQUENCE [LARGE SCALE GENOMIC DNA]</scope>
    <source>
        <strain evidence="2 3">ATCC 35960</strain>
    </source>
</reference>
<feature type="transmembrane region" description="Helical" evidence="1">
    <location>
        <begin position="6"/>
        <end position="24"/>
    </location>
</feature>
<sequence>MERNELYHVVGLFLLAMVTLTSDFSDLTFPASIFGSLAQIVSLAVMVVAPSYVIADTVVRLTGS</sequence>
<keyword evidence="1" id="KW-0812">Transmembrane</keyword>
<accession>M0JJL9</accession>
<evidence type="ECO:0000256" key="1">
    <source>
        <dbReference type="SAM" id="Phobius"/>
    </source>
</evidence>
<organism evidence="2 3">
    <name type="scientific">Haloferax denitrificans ATCC 35960</name>
    <dbReference type="NCBI Taxonomy" id="662478"/>
    <lineage>
        <taxon>Archaea</taxon>
        <taxon>Methanobacteriati</taxon>
        <taxon>Methanobacteriota</taxon>
        <taxon>Stenosarchaea group</taxon>
        <taxon>Halobacteria</taxon>
        <taxon>Halobacteriales</taxon>
        <taxon>Haloferacaceae</taxon>
        <taxon>Haloferax</taxon>
    </lineage>
</organism>
<keyword evidence="1" id="KW-0472">Membrane</keyword>
<keyword evidence="1" id="KW-1133">Transmembrane helix</keyword>
<proteinExistence type="predicted"/>
<name>M0JJL9_9EURY</name>
<evidence type="ECO:0000313" key="3">
    <source>
        <dbReference type="Proteomes" id="UP000011553"/>
    </source>
</evidence>
<gene>
    <name evidence="2" type="ORF">C438_01675</name>
</gene>
<dbReference type="Proteomes" id="UP000011553">
    <property type="component" value="Unassembled WGS sequence"/>
</dbReference>
<keyword evidence="3" id="KW-1185">Reference proteome</keyword>
<feature type="transmembrane region" description="Helical" evidence="1">
    <location>
        <begin position="31"/>
        <end position="55"/>
    </location>
</feature>
<dbReference type="EMBL" id="AOLP01000001">
    <property type="protein sequence ID" value="EMA08508.1"/>
    <property type="molecule type" value="Genomic_DNA"/>
</dbReference>
<dbReference type="RefSeq" id="WP_004967489.1">
    <property type="nucleotide sequence ID" value="NZ_AOLP01000001.1"/>
</dbReference>
<dbReference type="AlphaFoldDB" id="M0JJL9"/>